<dbReference type="eggNOG" id="KOG4302">
    <property type="taxonomic scope" value="Eukaryota"/>
</dbReference>
<dbReference type="GO" id="GO:0005874">
    <property type="term" value="C:microtubule"/>
    <property type="evidence" value="ECO:0007669"/>
    <property type="project" value="UniProtKB-KW"/>
</dbReference>
<dbReference type="GO" id="GO:0005819">
    <property type="term" value="C:spindle"/>
    <property type="evidence" value="ECO:0007669"/>
    <property type="project" value="TreeGrafter"/>
</dbReference>
<reference evidence="5" key="2">
    <citation type="submission" date="2018-05" db="EMBL/GenBank/DDBJ databases">
        <title>OpunRS2 (Oryza punctata Reference Sequence Version 2).</title>
        <authorList>
            <person name="Zhang J."/>
            <person name="Kudrna D."/>
            <person name="Lee S."/>
            <person name="Talag J."/>
            <person name="Welchert J."/>
            <person name="Wing R.A."/>
        </authorList>
    </citation>
    <scope>NUCLEOTIDE SEQUENCE [LARGE SCALE GENOMIC DNA]</scope>
</reference>
<evidence type="ECO:0000313" key="5">
    <source>
        <dbReference type="EnsemblPlants" id="OPUNC08G19620.1"/>
    </source>
</evidence>
<proteinExistence type="inferred from homology"/>
<keyword evidence="3" id="KW-0175">Coiled coil</keyword>
<dbReference type="AlphaFoldDB" id="A0A0E0LX89"/>
<dbReference type="HOGENOM" id="CLU_011760_1_0_1"/>
<feature type="coiled-coil region" evidence="3">
    <location>
        <begin position="272"/>
        <end position="303"/>
    </location>
</feature>
<dbReference type="GO" id="GO:0005737">
    <property type="term" value="C:cytoplasm"/>
    <property type="evidence" value="ECO:0007669"/>
    <property type="project" value="TreeGrafter"/>
</dbReference>
<dbReference type="EnsemblPlants" id="OPUNC08G19620.1">
    <property type="protein sequence ID" value="OPUNC08G19620.1"/>
    <property type="gene ID" value="OPUNC08G19620"/>
</dbReference>
<keyword evidence="6" id="KW-1185">Reference proteome</keyword>
<dbReference type="Gramene" id="OPUNC08G19620.1">
    <property type="protein sequence ID" value="OPUNC08G19620.1"/>
    <property type="gene ID" value="OPUNC08G19620"/>
</dbReference>
<reference evidence="5" key="1">
    <citation type="submission" date="2015-04" db="UniProtKB">
        <authorList>
            <consortium name="EnsemblPlants"/>
        </authorList>
    </citation>
    <scope>IDENTIFICATION</scope>
</reference>
<dbReference type="PANTHER" id="PTHR19321:SF3">
    <property type="entry name" value="65-KDA MICROTUBULE-ASSOCIATED PROTEIN 8"/>
    <property type="match status" value="1"/>
</dbReference>
<dbReference type="GO" id="GO:0008017">
    <property type="term" value="F:microtubule binding"/>
    <property type="evidence" value="ECO:0007669"/>
    <property type="project" value="InterPro"/>
</dbReference>
<dbReference type="OMA" id="TMDEYIY"/>
<accession>A0A0E0LX89</accession>
<evidence type="ECO:0000313" key="6">
    <source>
        <dbReference type="Proteomes" id="UP000026962"/>
    </source>
</evidence>
<dbReference type="InterPro" id="IPR007145">
    <property type="entry name" value="MAP65_Ase1_PRC1"/>
</dbReference>
<dbReference type="GO" id="GO:0000226">
    <property type="term" value="P:microtubule cytoskeleton organization"/>
    <property type="evidence" value="ECO:0007669"/>
    <property type="project" value="InterPro"/>
</dbReference>
<name>A0A0E0LX89_ORYPU</name>
<evidence type="ECO:0000256" key="2">
    <source>
        <dbReference type="ARBA" id="ARBA00022701"/>
    </source>
</evidence>
<dbReference type="Proteomes" id="UP000026962">
    <property type="component" value="Chromosome 8"/>
</dbReference>
<evidence type="ECO:0008006" key="7">
    <source>
        <dbReference type="Google" id="ProtNLM"/>
    </source>
</evidence>
<feature type="compositionally biased region" description="Polar residues" evidence="4">
    <location>
        <begin position="552"/>
        <end position="576"/>
    </location>
</feature>
<dbReference type="Pfam" id="PF03999">
    <property type="entry name" value="MAP65_ASE1"/>
    <property type="match status" value="1"/>
</dbReference>
<organism evidence="5">
    <name type="scientific">Oryza punctata</name>
    <name type="common">Red rice</name>
    <dbReference type="NCBI Taxonomy" id="4537"/>
    <lineage>
        <taxon>Eukaryota</taxon>
        <taxon>Viridiplantae</taxon>
        <taxon>Streptophyta</taxon>
        <taxon>Embryophyta</taxon>
        <taxon>Tracheophyta</taxon>
        <taxon>Spermatophyta</taxon>
        <taxon>Magnoliopsida</taxon>
        <taxon>Liliopsida</taxon>
        <taxon>Poales</taxon>
        <taxon>Poaceae</taxon>
        <taxon>BOP clade</taxon>
        <taxon>Oryzoideae</taxon>
        <taxon>Oryzeae</taxon>
        <taxon>Oryzinae</taxon>
        <taxon>Oryza</taxon>
    </lineage>
</organism>
<feature type="region of interest" description="Disordered" evidence="4">
    <location>
        <begin position="551"/>
        <end position="576"/>
    </location>
</feature>
<keyword evidence="2" id="KW-0493">Microtubule</keyword>
<evidence type="ECO:0000256" key="1">
    <source>
        <dbReference type="ARBA" id="ARBA00006187"/>
    </source>
</evidence>
<evidence type="ECO:0000256" key="3">
    <source>
        <dbReference type="SAM" id="Coils"/>
    </source>
</evidence>
<comment type="similarity">
    <text evidence="1">Belongs to the MAP65/ASE1 family.</text>
</comment>
<evidence type="ECO:0000256" key="4">
    <source>
        <dbReference type="SAM" id="MobiDB-lite"/>
    </source>
</evidence>
<protein>
    <recommendedName>
        <fullName evidence="7">Microtubule-associated protein MAP65-1a</fullName>
    </recommendedName>
</protein>
<dbReference type="STRING" id="4537.A0A0E0LX89"/>
<dbReference type="PANTHER" id="PTHR19321">
    <property type="entry name" value="PROTEIN REGULATOR OF CYTOKINESIS 1 PRC1-RELATED"/>
    <property type="match status" value="1"/>
</dbReference>
<dbReference type="Gene3D" id="1.20.58.1520">
    <property type="match status" value="1"/>
</dbReference>
<sequence length="637" mass="74127">MREKTIAAQLLETTGANNEKIKKQQSKATVKTLLPKASGFVFQLGDTNHKMGSLKMTGKAPCASLPESSCAYLLQELKMIWDEVGQEENERERILQELEQECQEVYRRKPEKMTGTLKEQLNSIAPALQEMQMRKEARLKQFIEVQTEIQRIASEIAGRPDNEAITVNQEDLSLKKLEEHQSELQRLKREKVPEAQKNSARVKYRAIQAPRYLIYLLEFYLLQSDRLCKVEEYKILVHNYTKIMGMDPSKILSNVHTSLLDGANDQQTKNISDDILNKLNTMVQQLKEEKNQRMDKLHSLRKALTKLWNILDTTMEERRPYGEIKIYSMTSGSSTLGPGSLTLETIQQIESEVQRLDHLKASKMKELFMIKQTEIKEICKKSHMDMPYQTEMNKIMDVIMSGDVDHDDLLKTMDEYIYKVKEEATSRKEIMDKVEKWMASCDEERWLEEYSRDERRYSISRGAHKHLKRAERARIIVNKIPGLVELLMAKTEIWEQEREKVFYYDELPLLAMLKDYMLTLKEKEEEKYRQWENKKVQTQLARRHENSFILRPNTSCSRPSSRGFNTSPASSTIWSSRLPTMVQQPSADNSSAEKDVHIRKVRNRSMKRALGNNRSISISYEDKTPSLSAIKQGVSPI</sequence>